<dbReference type="VEuPathDB" id="FungiDB:TRICI_006665"/>
<dbReference type="Pfam" id="PF13837">
    <property type="entry name" value="Myb_DNA-bind_4"/>
    <property type="match status" value="1"/>
</dbReference>
<reference evidence="3" key="1">
    <citation type="journal article" date="2019" name="G3 (Bethesda)">
        <title>Genome Assemblies of Two Rare Opportunistic Yeast Pathogens: Diutina rugosa (syn. Candida rugosa) and Trichomonascus ciferrii (syn. Candida ciferrii).</title>
        <authorList>
            <person name="Mixao V."/>
            <person name="Saus E."/>
            <person name="Hansen A.P."/>
            <person name="Lass-Florl C."/>
            <person name="Gabaldon T."/>
        </authorList>
    </citation>
    <scope>NUCLEOTIDE SEQUENCE</scope>
    <source>
        <strain evidence="3">CBS 4856</strain>
    </source>
</reference>
<evidence type="ECO:0000259" key="2">
    <source>
        <dbReference type="Pfam" id="PF13837"/>
    </source>
</evidence>
<evidence type="ECO:0000313" key="4">
    <source>
        <dbReference type="Proteomes" id="UP000761534"/>
    </source>
</evidence>
<organism evidence="3 4">
    <name type="scientific">Trichomonascus ciferrii</name>
    <dbReference type="NCBI Taxonomy" id="44093"/>
    <lineage>
        <taxon>Eukaryota</taxon>
        <taxon>Fungi</taxon>
        <taxon>Dikarya</taxon>
        <taxon>Ascomycota</taxon>
        <taxon>Saccharomycotina</taxon>
        <taxon>Dipodascomycetes</taxon>
        <taxon>Dipodascales</taxon>
        <taxon>Trichomonascaceae</taxon>
        <taxon>Trichomonascus</taxon>
        <taxon>Trichomonascus ciferrii complex</taxon>
    </lineage>
</organism>
<protein>
    <recommendedName>
        <fullName evidence="2">Myb/SANT-like DNA-binding domain-containing protein</fullName>
    </recommendedName>
</protein>
<gene>
    <name evidence="3" type="ORF">TRICI_006665</name>
</gene>
<sequence length="281" mass="32505">MSALRKKRVDFSLADELMIVRWLEEGANYHNVYHGRNKSQAFRELADHLQAKNGVERGAQTLRNKLNAMMKKFEKVQELYGDDSSRAETEFPGYQSFARLAAEEGVPADLDDTVDFGDGNEEAALERSAHGSRKRRRRAASLGFLDLETSPGADSSSRALKRYEIETDKSLREQTHALEEKKYELMKETNEQDQRIKMDTHTMNSVKFEQDFKTRKELDELDAKVKKLECTKLEAEIKRINAQEEHDQYVRQKQRELIDTLTASDNLSNEFQVQILNALRK</sequence>
<feature type="coiled-coil region" evidence="1">
    <location>
        <begin position="218"/>
        <end position="245"/>
    </location>
</feature>
<evidence type="ECO:0000256" key="1">
    <source>
        <dbReference type="SAM" id="Coils"/>
    </source>
</evidence>
<dbReference type="InterPro" id="IPR044822">
    <property type="entry name" value="Myb_DNA-bind_4"/>
</dbReference>
<proteinExistence type="predicted"/>
<dbReference type="AlphaFoldDB" id="A0A642UJ12"/>
<evidence type="ECO:0000313" key="3">
    <source>
        <dbReference type="EMBL" id="KAA8897752.1"/>
    </source>
</evidence>
<keyword evidence="4" id="KW-1185">Reference proteome</keyword>
<feature type="domain" description="Myb/SANT-like DNA-binding" evidence="2">
    <location>
        <begin position="28"/>
        <end position="96"/>
    </location>
</feature>
<dbReference type="Proteomes" id="UP000761534">
    <property type="component" value="Unassembled WGS sequence"/>
</dbReference>
<accession>A0A642UJ12</accession>
<keyword evidence="1" id="KW-0175">Coiled coil</keyword>
<dbReference type="EMBL" id="SWFS01000557">
    <property type="protein sequence ID" value="KAA8897752.1"/>
    <property type="molecule type" value="Genomic_DNA"/>
</dbReference>
<comment type="caution">
    <text evidence="3">The sequence shown here is derived from an EMBL/GenBank/DDBJ whole genome shotgun (WGS) entry which is preliminary data.</text>
</comment>
<name>A0A642UJ12_9ASCO</name>